<dbReference type="STRING" id="1765722.AT728_23285"/>
<dbReference type="PANTHER" id="PTHR11063:SF8">
    <property type="entry name" value="DELTA-1-PYRROLINE-5-CARBOXYLATE SYNTHASE"/>
    <property type="match status" value="1"/>
</dbReference>
<keyword evidence="3 7" id="KW-0641">Proline biosynthesis</keyword>
<dbReference type="GO" id="GO:0004350">
    <property type="term" value="F:glutamate-5-semialdehyde dehydrogenase activity"/>
    <property type="evidence" value="ECO:0007669"/>
    <property type="project" value="UniProtKB-UniRule"/>
</dbReference>
<dbReference type="Proteomes" id="UP000054804">
    <property type="component" value="Unassembled WGS sequence"/>
</dbReference>
<comment type="function">
    <text evidence="7">Catalyzes the NADPH-dependent reduction of L-glutamate 5-phosphate into L-glutamate 5-semialdehyde and phosphate. The product spontaneously undergoes cyclization to form 1-pyrroline-5-carboxylate.</text>
</comment>
<evidence type="ECO:0000256" key="5">
    <source>
        <dbReference type="ARBA" id="ARBA00023002"/>
    </source>
</evidence>
<dbReference type="InterPro" id="IPR016163">
    <property type="entry name" value="Ald_DH_C"/>
</dbReference>
<accession>A0A0W7X1V7</accession>
<dbReference type="PROSITE" id="PS01223">
    <property type="entry name" value="PROA"/>
    <property type="match status" value="1"/>
</dbReference>
<evidence type="ECO:0000256" key="7">
    <source>
        <dbReference type="HAMAP-Rule" id="MF_00412"/>
    </source>
</evidence>
<dbReference type="OrthoDB" id="9809970at2"/>
<gene>
    <name evidence="7" type="primary">proA</name>
    <name evidence="9" type="ORF">AT728_23285</name>
</gene>
<comment type="caution">
    <text evidence="9">The sequence shown here is derived from an EMBL/GenBank/DDBJ whole genome shotgun (WGS) entry which is preliminary data.</text>
</comment>
<dbReference type="PANTHER" id="PTHR11063">
    <property type="entry name" value="GLUTAMATE SEMIALDEHYDE DEHYDROGENASE"/>
    <property type="match status" value="1"/>
</dbReference>
<name>A0A0W7X1V7_9ACTN</name>
<dbReference type="SUPFAM" id="SSF53720">
    <property type="entry name" value="ALDH-like"/>
    <property type="match status" value="1"/>
</dbReference>
<proteinExistence type="inferred from homology"/>
<dbReference type="Pfam" id="PF00171">
    <property type="entry name" value="Aldedh"/>
    <property type="match status" value="2"/>
</dbReference>
<keyword evidence="2 7" id="KW-0028">Amino-acid biosynthesis</keyword>
<evidence type="ECO:0000259" key="8">
    <source>
        <dbReference type="Pfam" id="PF00171"/>
    </source>
</evidence>
<dbReference type="InterPro" id="IPR000965">
    <property type="entry name" value="GPR_dom"/>
</dbReference>
<dbReference type="CDD" id="cd07079">
    <property type="entry name" value="ALDH_F18-19_ProA-GPR"/>
    <property type="match status" value="1"/>
</dbReference>
<dbReference type="GO" id="GO:0050661">
    <property type="term" value="F:NADP binding"/>
    <property type="evidence" value="ECO:0007669"/>
    <property type="project" value="InterPro"/>
</dbReference>
<sequence length="414" mass="44273">MTTDLLDRSAAAAAARLTGDEKRAALHAVAEAMAERFDEIAATNKEECARAERAGSVTGKAVRRMLLERPRFNRIIDGVRWLAESPDPVGEISELRPQPNGLLVGRMRVPLGVVAAVYESRPEVTLEASAMALKSGNAIVLRGGRGSTRTNQLLVRIIQDCLKDVGVPPGITRYVDDPSREALWDLLGGDSRIDLVVARGSDAFIAEVRRRSPWPVLASGGGNCHVYVDESADLDSATRIVLNAKLSAPTMCNAVETVLVHAAHAPGYVSRLVTELRHAEVAVHGCLQVCAAAPEATRADDEDWCTEYLGPTVAMRVVPDLATAVDHINTYGTGHSEAIVTADLANARAFQYTVDAAAVFVNASTRFTYGYEFGLGPMLGISTQKLHARGPIGVTDLTSRKFVVTGAGQLRTAP</sequence>
<evidence type="ECO:0000256" key="2">
    <source>
        <dbReference type="ARBA" id="ARBA00022605"/>
    </source>
</evidence>
<evidence type="ECO:0000313" key="9">
    <source>
        <dbReference type="EMBL" id="KUF16836.1"/>
    </source>
</evidence>
<dbReference type="HAMAP" id="MF_00412">
    <property type="entry name" value="ProA"/>
    <property type="match status" value="1"/>
</dbReference>
<comment type="similarity">
    <text evidence="7">Belongs to the gamma-glutamyl phosphate reductase family.</text>
</comment>
<dbReference type="InterPro" id="IPR020593">
    <property type="entry name" value="G-glutamylP_reductase_CS"/>
</dbReference>
<evidence type="ECO:0000256" key="3">
    <source>
        <dbReference type="ARBA" id="ARBA00022650"/>
    </source>
</evidence>
<reference evidence="9 10" key="1">
    <citation type="submission" date="2015-12" db="EMBL/GenBank/DDBJ databases">
        <title>Draft genome sequence of Streptomyces silvensis ATCC 53525, a producer of novel hormone antagonists.</title>
        <authorList>
            <person name="Johnston C.W."/>
            <person name="Li Y."/>
            <person name="Magarvey N.A."/>
        </authorList>
    </citation>
    <scope>NUCLEOTIDE SEQUENCE [LARGE SCALE GENOMIC DNA]</scope>
    <source>
        <strain evidence="9 10">ATCC 53525</strain>
    </source>
</reference>
<evidence type="ECO:0000256" key="4">
    <source>
        <dbReference type="ARBA" id="ARBA00022857"/>
    </source>
</evidence>
<dbReference type="NCBIfam" id="NF001221">
    <property type="entry name" value="PRK00197.1"/>
    <property type="match status" value="1"/>
</dbReference>
<organism evidence="9 10">
    <name type="scientific">Streptomyces silvensis</name>
    <dbReference type="NCBI Taxonomy" id="1765722"/>
    <lineage>
        <taxon>Bacteria</taxon>
        <taxon>Bacillati</taxon>
        <taxon>Actinomycetota</taxon>
        <taxon>Actinomycetes</taxon>
        <taxon>Kitasatosporales</taxon>
        <taxon>Streptomycetaceae</taxon>
        <taxon>Streptomyces</taxon>
    </lineage>
</organism>
<keyword evidence="5 7" id="KW-0560">Oxidoreductase</keyword>
<feature type="domain" description="Aldehyde dehydrogenase" evidence="8">
    <location>
        <begin position="10"/>
        <end position="280"/>
    </location>
</feature>
<keyword evidence="7" id="KW-0963">Cytoplasm</keyword>
<dbReference type="Gene3D" id="3.40.309.10">
    <property type="entry name" value="Aldehyde Dehydrogenase, Chain A, domain 2"/>
    <property type="match status" value="1"/>
</dbReference>
<evidence type="ECO:0000313" key="10">
    <source>
        <dbReference type="Proteomes" id="UP000054804"/>
    </source>
</evidence>
<comment type="pathway">
    <text evidence="1 7">Amino-acid biosynthesis; L-proline biosynthesis; L-glutamate 5-semialdehyde from L-glutamate: step 2/2.</text>
</comment>
<dbReference type="GO" id="GO:0055129">
    <property type="term" value="P:L-proline biosynthetic process"/>
    <property type="evidence" value="ECO:0007669"/>
    <property type="project" value="UniProtKB-UniRule"/>
</dbReference>
<dbReference type="PIRSF" id="PIRSF000151">
    <property type="entry name" value="GPR"/>
    <property type="match status" value="1"/>
</dbReference>
<dbReference type="FunFam" id="3.40.309.10:FF:000006">
    <property type="entry name" value="Gamma-glutamyl phosphate reductase"/>
    <property type="match status" value="1"/>
</dbReference>
<keyword evidence="4 7" id="KW-0521">NADP</keyword>
<dbReference type="GO" id="GO:0005737">
    <property type="term" value="C:cytoplasm"/>
    <property type="evidence" value="ECO:0007669"/>
    <property type="project" value="UniProtKB-SubCell"/>
</dbReference>
<feature type="domain" description="Aldehyde dehydrogenase" evidence="8">
    <location>
        <begin position="299"/>
        <end position="372"/>
    </location>
</feature>
<dbReference type="EC" id="1.2.1.41" evidence="7"/>
<keyword evidence="10" id="KW-1185">Reference proteome</keyword>
<dbReference type="InterPro" id="IPR016161">
    <property type="entry name" value="Ald_DH/histidinol_DH"/>
</dbReference>
<dbReference type="RefSeq" id="WP_058849107.1">
    <property type="nucleotide sequence ID" value="NZ_LOCL01000036.1"/>
</dbReference>
<evidence type="ECO:0000256" key="1">
    <source>
        <dbReference type="ARBA" id="ARBA00004985"/>
    </source>
</evidence>
<comment type="subcellular location">
    <subcellularLocation>
        <location evidence="7">Cytoplasm</location>
    </subcellularLocation>
</comment>
<protein>
    <recommendedName>
        <fullName evidence="7">Gamma-glutamyl phosphate reductase</fullName>
        <shortName evidence="7">GPR</shortName>
        <ecNumber evidence="7">1.2.1.41</ecNumber>
    </recommendedName>
    <alternativeName>
        <fullName evidence="7">Glutamate-5-semialdehyde dehydrogenase</fullName>
    </alternativeName>
    <alternativeName>
        <fullName evidence="7">Glutamyl-gamma-semialdehyde dehydrogenase</fullName>
        <shortName evidence="7">GSA dehydrogenase</shortName>
    </alternativeName>
</protein>
<dbReference type="AlphaFoldDB" id="A0A0W7X1V7"/>
<dbReference type="InterPro" id="IPR016162">
    <property type="entry name" value="Ald_DH_N"/>
</dbReference>
<dbReference type="NCBIfam" id="TIGR00407">
    <property type="entry name" value="proA"/>
    <property type="match status" value="1"/>
</dbReference>
<dbReference type="UniPathway" id="UPA00098">
    <property type="reaction ID" value="UER00360"/>
</dbReference>
<evidence type="ECO:0000256" key="6">
    <source>
        <dbReference type="ARBA" id="ARBA00049024"/>
    </source>
</evidence>
<dbReference type="Gene3D" id="3.40.605.10">
    <property type="entry name" value="Aldehyde Dehydrogenase, Chain A, domain 1"/>
    <property type="match status" value="1"/>
</dbReference>
<comment type="catalytic activity">
    <reaction evidence="6 7">
        <text>L-glutamate 5-semialdehyde + phosphate + NADP(+) = L-glutamyl 5-phosphate + NADPH + H(+)</text>
        <dbReference type="Rhea" id="RHEA:19541"/>
        <dbReference type="ChEBI" id="CHEBI:15378"/>
        <dbReference type="ChEBI" id="CHEBI:43474"/>
        <dbReference type="ChEBI" id="CHEBI:57783"/>
        <dbReference type="ChEBI" id="CHEBI:58066"/>
        <dbReference type="ChEBI" id="CHEBI:58274"/>
        <dbReference type="ChEBI" id="CHEBI:58349"/>
        <dbReference type="EC" id="1.2.1.41"/>
    </reaction>
</comment>
<dbReference type="InterPro" id="IPR015590">
    <property type="entry name" value="Aldehyde_DH_dom"/>
</dbReference>
<dbReference type="EMBL" id="LOCL01000036">
    <property type="protein sequence ID" value="KUF16836.1"/>
    <property type="molecule type" value="Genomic_DNA"/>
</dbReference>
<dbReference type="InterPro" id="IPR012134">
    <property type="entry name" value="Glu-5-SA_DH"/>
</dbReference>